<name>A0A9P8ZWG8_9PEZI</name>
<dbReference type="Pfam" id="PF11807">
    <property type="entry name" value="UstYa"/>
    <property type="match status" value="1"/>
</dbReference>
<organism evidence="2 3">
    <name type="scientific">Truncatella angustata</name>
    <dbReference type="NCBI Taxonomy" id="152316"/>
    <lineage>
        <taxon>Eukaryota</taxon>
        <taxon>Fungi</taxon>
        <taxon>Dikarya</taxon>
        <taxon>Ascomycota</taxon>
        <taxon>Pezizomycotina</taxon>
        <taxon>Sordariomycetes</taxon>
        <taxon>Xylariomycetidae</taxon>
        <taxon>Amphisphaeriales</taxon>
        <taxon>Sporocadaceae</taxon>
        <taxon>Truncatella</taxon>
    </lineage>
</organism>
<evidence type="ECO:0000313" key="3">
    <source>
        <dbReference type="Proteomes" id="UP000758603"/>
    </source>
</evidence>
<evidence type="ECO:0000256" key="1">
    <source>
        <dbReference type="ARBA" id="ARBA00035112"/>
    </source>
</evidence>
<accession>A0A9P8ZWG8</accession>
<dbReference type="AlphaFoldDB" id="A0A9P8ZWG8"/>
<gene>
    <name evidence="2" type="ORF">BKA67DRAFT_536728</name>
</gene>
<dbReference type="OrthoDB" id="3687641at2759"/>
<evidence type="ECO:0008006" key="4">
    <source>
        <dbReference type="Google" id="ProtNLM"/>
    </source>
</evidence>
<dbReference type="PANTHER" id="PTHR33365:SF14">
    <property type="entry name" value="TAT PATHWAY SIGNAL SEQUENCE"/>
    <property type="match status" value="1"/>
</dbReference>
<keyword evidence="3" id="KW-1185">Reference proteome</keyword>
<dbReference type="GO" id="GO:0043386">
    <property type="term" value="P:mycotoxin biosynthetic process"/>
    <property type="evidence" value="ECO:0007669"/>
    <property type="project" value="InterPro"/>
</dbReference>
<dbReference type="RefSeq" id="XP_045957303.1">
    <property type="nucleotide sequence ID" value="XM_046100205.1"/>
</dbReference>
<dbReference type="EMBL" id="JAGPXC010000005">
    <property type="protein sequence ID" value="KAH6653026.1"/>
    <property type="molecule type" value="Genomic_DNA"/>
</dbReference>
<comment type="caution">
    <text evidence="2">The sequence shown here is derived from an EMBL/GenBank/DDBJ whole genome shotgun (WGS) entry which is preliminary data.</text>
</comment>
<dbReference type="GeneID" id="70129097"/>
<sequence>MTGSGQRIGPLGVFPRRVTLLQLLICSFKPNTKVVAAPVLSSVQVHLTTKSGKTTLLRGPSPSIYRQEPSHEVDLAWDRIGDTRLIPLTRAEVEAIGKDPRDAVKFPESFGLGPDAYAGRLEVFHQVHCLDALRREAYFEHYYGSVYGGYNETSEMHRLHLSHCIEYLLQGILCQANTDVYTHIWTDGVDRPFPDFSVNHQCRDYDAIKSWHDQNAVDVDNFVELRAPPDAKVHRMSREFKDLHGWFETHEDTGSYGDEIA</sequence>
<dbReference type="Proteomes" id="UP000758603">
    <property type="component" value="Unassembled WGS sequence"/>
</dbReference>
<evidence type="ECO:0000313" key="2">
    <source>
        <dbReference type="EMBL" id="KAH6653026.1"/>
    </source>
</evidence>
<comment type="similarity">
    <text evidence="1">Belongs to the ustYa family.</text>
</comment>
<protein>
    <recommendedName>
        <fullName evidence="4">Tat pathway signal sequence</fullName>
    </recommendedName>
</protein>
<proteinExistence type="inferred from homology"/>
<dbReference type="PANTHER" id="PTHR33365">
    <property type="entry name" value="YALI0B05434P"/>
    <property type="match status" value="1"/>
</dbReference>
<dbReference type="InterPro" id="IPR021765">
    <property type="entry name" value="UstYa-like"/>
</dbReference>
<reference evidence="2" key="1">
    <citation type="journal article" date="2021" name="Nat. Commun.">
        <title>Genetic determinants of endophytism in the Arabidopsis root mycobiome.</title>
        <authorList>
            <person name="Mesny F."/>
            <person name="Miyauchi S."/>
            <person name="Thiergart T."/>
            <person name="Pickel B."/>
            <person name="Atanasova L."/>
            <person name="Karlsson M."/>
            <person name="Huettel B."/>
            <person name="Barry K.W."/>
            <person name="Haridas S."/>
            <person name="Chen C."/>
            <person name="Bauer D."/>
            <person name="Andreopoulos W."/>
            <person name="Pangilinan J."/>
            <person name="LaButti K."/>
            <person name="Riley R."/>
            <person name="Lipzen A."/>
            <person name="Clum A."/>
            <person name="Drula E."/>
            <person name="Henrissat B."/>
            <person name="Kohler A."/>
            <person name="Grigoriev I.V."/>
            <person name="Martin F.M."/>
            <person name="Hacquard S."/>
        </authorList>
    </citation>
    <scope>NUCLEOTIDE SEQUENCE</scope>
    <source>
        <strain evidence="2">MPI-SDFR-AT-0073</strain>
    </source>
</reference>